<gene>
    <name evidence="1" type="ORF">F4553_000033</name>
</gene>
<organism evidence="1 2">
    <name type="scientific">Allocatelliglobosispora scoriae</name>
    <dbReference type="NCBI Taxonomy" id="643052"/>
    <lineage>
        <taxon>Bacteria</taxon>
        <taxon>Bacillati</taxon>
        <taxon>Actinomycetota</taxon>
        <taxon>Actinomycetes</taxon>
        <taxon>Micromonosporales</taxon>
        <taxon>Micromonosporaceae</taxon>
        <taxon>Allocatelliglobosispora</taxon>
    </lineage>
</organism>
<name>A0A841BED6_9ACTN</name>
<evidence type="ECO:0000313" key="1">
    <source>
        <dbReference type="EMBL" id="MBB5866654.1"/>
    </source>
</evidence>
<proteinExistence type="predicted"/>
<sequence>MNTEIVERIVLGDLCEQLPLLREQFAGSDEARELDAIEAAARARLPVTALLEDLLGVSMTDTVRGVSTGLPGAAGGRADEESYGCPDRACDRIAHTVPAGAAPTCRLTGVSMVRR</sequence>
<accession>A0A841BED6</accession>
<comment type="caution">
    <text evidence="1">The sequence shown here is derived from an EMBL/GenBank/DDBJ whole genome shotgun (WGS) entry which is preliminary data.</text>
</comment>
<dbReference type="RefSeq" id="WP_221469630.1">
    <property type="nucleotide sequence ID" value="NZ_JACHMN010000001.1"/>
</dbReference>
<reference evidence="1 2" key="1">
    <citation type="submission" date="2020-08" db="EMBL/GenBank/DDBJ databases">
        <title>Sequencing the genomes of 1000 actinobacteria strains.</title>
        <authorList>
            <person name="Klenk H.-P."/>
        </authorList>
    </citation>
    <scope>NUCLEOTIDE SEQUENCE [LARGE SCALE GENOMIC DNA]</scope>
    <source>
        <strain evidence="1 2">DSM 45362</strain>
    </source>
</reference>
<dbReference type="EMBL" id="JACHMN010000001">
    <property type="protein sequence ID" value="MBB5866654.1"/>
    <property type="molecule type" value="Genomic_DNA"/>
</dbReference>
<keyword evidence="2" id="KW-1185">Reference proteome</keyword>
<protein>
    <submittedName>
        <fullName evidence="1">Uncharacterized protein</fullName>
    </submittedName>
</protein>
<evidence type="ECO:0000313" key="2">
    <source>
        <dbReference type="Proteomes" id="UP000587527"/>
    </source>
</evidence>
<dbReference type="AlphaFoldDB" id="A0A841BED6"/>
<dbReference type="Proteomes" id="UP000587527">
    <property type="component" value="Unassembled WGS sequence"/>
</dbReference>